<dbReference type="AlphaFoldDB" id="Q1PVU2"/>
<sequence length="102" mass="12311">MPVFRLTFYKWGMCYMPVKYDIEIPERVIKALGLRESEVSETLKKELSVYFFEKKLLSFGQARQFSGLSVWDFLEFLRERKIPLHYDLAEYEEDLETIRELS</sequence>
<dbReference type="EMBL" id="CT573073">
    <property type="protein sequence ID" value="CAJ71348.1"/>
    <property type="molecule type" value="Genomic_DNA"/>
</dbReference>
<proteinExistence type="predicted"/>
<accession>Q1PVU2</accession>
<evidence type="ECO:0000313" key="1">
    <source>
        <dbReference type="EMBL" id="CAJ71348.1"/>
    </source>
</evidence>
<gene>
    <name evidence="1" type="ORF">kustc0603</name>
</gene>
<dbReference type="Pfam" id="PF03683">
    <property type="entry name" value="UPF0175"/>
    <property type="match status" value="1"/>
</dbReference>
<reference evidence="1" key="2">
    <citation type="submission" date="2006-01" db="EMBL/GenBank/DDBJ databases">
        <authorList>
            <person name="Genoscope"/>
        </authorList>
    </citation>
    <scope>NUCLEOTIDE SEQUENCE</scope>
</reference>
<organism evidence="1">
    <name type="scientific">Kuenenia stuttgartiensis</name>
    <dbReference type="NCBI Taxonomy" id="174633"/>
    <lineage>
        <taxon>Bacteria</taxon>
        <taxon>Pseudomonadati</taxon>
        <taxon>Planctomycetota</taxon>
        <taxon>Candidatus Brocadiia</taxon>
        <taxon>Candidatus Brocadiales</taxon>
        <taxon>Candidatus Brocadiaceae</taxon>
        <taxon>Candidatus Kuenenia</taxon>
    </lineage>
</organism>
<name>Q1PVU2_KUEST</name>
<protein>
    <submittedName>
        <fullName evidence="1">Uncharacterized protein</fullName>
    </submittedName>
</protein>
<dbReference type="InterPro" id="IPR005368">
    <property type="entry name" value="UPF0175"/>
</dbReference>
<reference evidence="1" key="1">
    <citation type="journal article" date="2006" name="Nature">
        <title>Deciphering the evolution and metabolism of an anammox bacterium from a community genome.</title>
        <authorList>
            <person name="Strous M."/>
            <person name="Pelletier E."/>
            <person name="Mangenot S."/>
            <person name="Rattei T."/>
            <person name="Lehner A."/>
            <person name="Taylor M.W."/>
            <person name="Horn M."/>
            <person name="Daims H."/>
            <person name="Bartol-Mavel D."/>
            <person name="Wincker P."/>
            <person name="Barbe V."/>
            <person name="Fonknechten N."/>
            <person name="Vallenet D."/>
            <person name="Segurens B."/>
            <person name="Schenowitz-Truong C."/>
            <person name="Medigue C."/>
            <person name="Collingro A."/>
            <person name="Snel B."/>
            <person name="Dutilh B.E."/>
            <person name="OpDenCamp H.J.M."/>
            <person name="vanDerDrift C."/>
            <person name="Cirpus I."/>
            <person name="vanDePas-Schoonen K.T."/>
            <person name="Harhangi H.R."/>
            <person name="vanNiftrik L."/>
            <person name="Schmid M."/>
            <person name="Keltjens J."/>
            <person name="vanDeVossenberg J."/>
            <person name="Kartal B."/>
            <person name="Meier H."/>
            <person name="Frishman D."/>
            <person name="Huynen M.A."/>
            <person name="Mewes H."/>
            <person name="Weissenbach J."/>
            <person name="Jetten M.S.M."/>
            <person name="Wagner M."/>
            <person name="LePaslier D."/>
        </authorList>
    </citation>
    <scope>NUCLEOTIDE SEQUENCE</scope>
</reference>